<dbReference type="Proteomes" id="UP000218287">
    <property type="component" value="Chromosome"/>
</dbReference>
<keyword evidence="4 7" id="KW-0812">Transmembrane</keyword>
<proteinExistence type="inferred from homology"/>
<evidence type="ECO:0000256" key="7">
    <source>
        <dbReference type="RuleBase" id="RU362018"/>
    </source>
</evidence>
<name>A0A1Z4GJS4_9CYAN</name>
<gene>
    <name evidence="11" type="ORF">NIES21_35990</name>
</gene>
<evidence type="ECO:0000259" key="10">
    <source>
        <dbReference type="Pfam" id="PF07670"/>
    </source>
</evidence>
<comment type="subcellular location">
    <subcellularLocation>
        <location evidence="1">Cell membrane</location>
        <topology evidence="1">Multi-pass membrane protein</topology>
    </subcellularLocation>
</comment>
<dbReference type="Pfam" id="PF01773">
    <property type="entry name" value="Nucleos_tra2_N"/>
    <property type="match status" value="1"/>
</dbReference>
<dbReference type="PANTHER" id="PTHR10590">
    <property type="entry name" value="SODIUM/NUCLEOSIDE COTRANSPORTER"/>
    <property type="match status" value="1"/>
</dbReference>
<evidence type="ECO:0000256" key="5">
    <source>
        <dbReference type="ARBA" id="ARBA00022989"/>
    </source>
</evidence>
<feature type="transmembrane region" description="Helical" evidence="7">
    <location>
        <begin position="29"/>
        <end position="47"/>
    </location>
</feature>
<evidence type="ECO:0000259" key="9">
    <source>
        <dbReference type="Pfam" id="PF07662"/>
    </source>
</evidence>
<keyword evidence="12" id="KW-1185">Reference proteome</keyword>
<evidence type="ECO:0000256" key="4">
    <source>
        <dbReference type="ARBA" id="ARBA00022692"/>
    </source>
</evidence>
<comment type="similarity">
    <text evidence="2 7">Belongs to the concentrative nucleoside transporter (CNT) (TC 2.A.41) family.</text>
</comment>
<dbReference type="InterPro" id="IPR011642">
    <property type="entry name" value="Gate_dom"/>
</dbReference>
<evidence type="ECO:0000256" key="6">
    <source>
        <dbReference type="ARBA" id="ARBA00023136"/>
    </source>
</evidence>
<evidence type="ECO:0000259" key="8">
    <source>
        <dbReference type="Pfam" id="PF01773"/>
    </source>
</evidence>
<keyword evidence="7" id="KW-0813">Transport</keyword>
<dbReference type="InterPro" id="IPR002668">
    <property type="entry name" value="CNT_N_dom"/>
</dbReference>
<evidence type="ECO:0000313" key="11">
    <source>
        <dbReference type="EMBL" id="BAY17757.1"/>
    </source>
</evidence>
<feature type="transmembrane region" description="Helical" evidence="7">
    <location>
        <begin position="383"/>
        <end position="401"/>
    </location>
</feature>
<feature type="transmembrane region" description="Helical" evidence="7">
    <location>
        <begin position="340"/>
        <end position="363"/>
    </location>
</feature>
<dbReference type="EMBL" id="AP018174">
    <property type="protein sequence ID" value="BAY17757.1"/>
    <property type="molecule type" value="Genomic_DNA"/>
</dbReference>
<keyword evidence="3" id="KW-1003">Cell membrane</keyword>
<sequence>MERAISLLGILVFIGISYALSVERQAIRWRTVAWGLGLEFIFALIILKTPWGLNIFKSLGDIVSNFLAFSDVGAKFVFGENFKDHLFAFQVLPTIIFFSAFISVLYYYGILQRIVNILAWVMIKTMKTSGSESLSCAGNIFLGPTESALMVKPYIGSMTLSELHAVMTGGFATIAGGVLGAYLSFGIPAEHLIAAFFMTAPTSLVVSKLMYPETEVSQTAGQAKIDVETNYVNVIDAATTGAIDGVKLAVNVGVMIIAFLGLLAALNALLGWLGSLVNLPQLSLQLILSVIMAPIAWLMGVPWQDCQQVGALLGTKTILNEFIAFLDLKQLIQDGKISQRAVIIATYALCNFANIGSIGITIGGLTGMAPQRQHDLAHLGVRTMIAGLLASFITACIAGILI</sequence>
<dbReference type="GO" id="GO:0005886">
    <property type="term" value="C:plasma membrane"/>
    <property type="evidence" value="ECO:0007669"/>
    <property type="project" value="UniProtKB-SubCell"/>
</dbReference>
<feature type="transmembrane region" description="Helical" evidence="7">
    <location>
        <begin position="282"/>
        <end position="303"/>
    </location>
</feature>
<evidence type="ECO:0000313" key="12">
    <source>
        <dbReference type="Proteomes" id="UP000218287"/>
    </source>
</evidence>
<organism evidence="11 12">
    <name type="scientific">Anabaenopsis circularis NIES-21</name>
    <dbReference type="NCBI Taxonomy" id="1085406"/>
    <lineage>
        <taxon>Bacteria</taxon>
        <taxon>Bacillati</taxon>
        <taxon>Cyanobacteriota</taxon>
        <taxon>Cyanophyceae</taxon>
        <taxon>Nostocales</taxon>
        <taxon>Nodulariaceae</taxon>
        <taxon>Anabaenopsis</taxon>
    </lineage>
</organism>
<feature type="domain" description="Concentrative nucleoside transporter N-terminal" evidence="8">
    <location>
        <begin position="8"/>
        <end position="80"/>
    </location>
</feature>
<evidence type="ECO:0000256" key="3">
    <source>
        <dbReference type="ARBA" id="ARBA00022475"/>
    </source>
</evidence>
<feature type="transmembrane region" description="Helical" evidence="7">
    <location>
        <begin position="248"/>
        <end position="270"/>
    </location>
</feature>
<reference evidence="11 12" key="1">
    <citation type="submission" date="2017-06" db="EMBL/GenBank/DDBJ databases">
        <title>Genome sequencing of cyanobaciteial culture collection at National Institute for Environmental Studies (NIES).</title>
        <authorList>
            <person name="Hirose Y."/>
            <person name="Shimura Y."/>
            <person name="Fujisawa T."/>
            <person name="Nakamura Y."/>
            <person name="Kawachi M."/>
        </authorList>
    </citation>
    <scope>NUCLEOTIDE SEQUENCE [LARGE SCALE GENOMIC DNA]</scope>
    <source>
        <strain evidence="11 12">NIES-21</strain>
    </source>
</reference>
<dbReference type="InterPro" id="IPR011657">
    <property type="entry name" value="CNT_C_dom"/>
</dbReference>
<dbReference type="PANTHER" id="PTHR10590:SF4">
    <property type="entry name" value="SOLUTE CARRIER FAMILY 28 MEMBER 3"/>
    <property type="match status" value="1"/>
</dbReference>
<dbReference type="InterPro" id="IPR018270">
    <property type="entry name" value="C_nuclsd_transpt_met_bac"/>
</dbReference>
<feature type="transmembrane region" description="Helical" evidence="7">
    <location>
        <begin position="163"/>
        <end position="185"/>
    </location>
</feature>
<evidence type="ECO:0000256" key="1">
    <source>
        <dbReference type="ARBA" id="ARBA00004651"/>
    </source>
</evidence>
<protein>
    <recommendedName>
        <fullName evidence="7">Nucleoside permease</fullName>
    </recommendedName>
</protein>
<dbReference type="Pfam" id="PF07662">
    <property type="entry name" value="Nucleos_tra2_C"/>
    <property type="match status" value="1"/>
</dbReference>
<dbReference type="OrthoDB" id="9766455at2"/>
<dbReference type="AlphaFoldDB" id="A0A1Z4GJS4"/>
<dbReference type="NCBIfam" id="TIGR00804">
    <property type="entry name" value="nupC"/>
    <property type="match status" value="1"/>
</dbReference>
<feature type="domain" description="Concentrative nucleoside transporter C-terminal" evidence="9">
    <location>
        <begin position="191"/>
        <end position="399"/>
    </location>
</feature>
<feature type="domain" description="Nucleoside transporter/FeoB GTPase Gate" evidence="10">
    <location>
        <begin position="88"/>
        <end position="186"/>
    </location>
</feature>
<keyword evidence="5 7" id="KW-1133">Transmembrane helix</keyword>
<dbReference type="Pfam" id="PF07670">
    <property type="entry name" value="Gate"/>
    <property type="match status" value="1"/>
</dbReference>
<evidence type="ECO:0000256" key="2">
    <source>
        <dbReference type="ARBA" id="ARBA00009033"/>
    </source>
</evidence>
<dbReference type="GO" id="GO:0005415">
    <property type="term" value="F:nucleoside:sodium symporter activity"/>
    <property type="evidence" value="ECO:0007669"/>
    <property type="project" value="TreeGrafter"/>
</dbReference>
<dbReference type="InterPro" id="IPR008276">
    <property type="entry name" value="C_nuclsd_transpt"/>
</dbReference>
<feature type="transmembrane region" description="Helical" evidence="7">
    <location>
        <begin position="86"/>
        <end position="108"/>
    </location>
</feature>
<comment type="caution">
    <text evidence="7">Lacks conserved residue(s) required for the propagation of feature annotation.</text>
</comment>
<keyword evidence="6 7" id="KW-0472">Membrane</keyword>
<accession>A0A1Z4GJS4</accession>